<keyword evidence="2" id="KW-0472">Membrane</keyword>
<protein>
    <submittedName>
        <fullName evidence="3">Uncharacterized protein</fullName>
    </submittedName>
</protein>
<dbReference type="OrthoDB" id="10385271at2759"/>
<gene>
    <name evidence="3" type="ORF">FOL47_007813</name>
</gene>
<feature type="region of interest" description="Disordered" evidence="1">
    <location>
        <begin position="352"/>
        <end position="376"/>
    </location>
</feature>
<keyword evidence="2" id="KW-1133">Transmembrane helix</keyword>
<evidence type="ECO:0000256" key="2">
    <source>
        <dbReference type="SAM" id="Phobius"/>
    </source>
</evidence>
<feature type="region of interest" description="Disordered" evidence="1">
    <location>
        <begin position="1"/>
        <end position="22"/>
    </location>
</feature>
<dbReference type="AlphaFoldDB" id="A0A7J6LI18"/>
<organism evidence="3 4">
    <name type="scientific">Perkinsus chesapeaki</name>
    <name type="common">Clam parasite</name>
    <name type="synonym">Perkinsus andrewsi</name>
    <dbReference type="NCBI Taxonomy" id="330153"/>
    <lineage>
        <taxon>Eukaryota</taxon>
        <taxon>Sar</taxon>
        <taxon>Alveolata</taxon>
        <taxon>Perkinsozoa</taxon>
        <taxon>Perkinsea</taxon>
        <taxon>Perkinsida</taxon>
        <taxon>Perkinsidae</taxon>
        <taxon>Perkinsus</taxon>
    </lineage>
</organism>
<sequence>MASGGMDLYPGERGLDYGPDSGTLDEHTEYTLASFDRQRGKVALLPATGRVHGKGARSPRDLSASLPVELCQPWVTSKLTKCLSVKGSDKERDKAHHELYMDENDAQCCFGNDPEVWPNVCPKLNDEQRREAEEKYKGFRVAVHQFTTVKLVPVGDAKSPYPTEAPITFDSPQAVSGSEPSHRHAPYEGKNYAGRKDDDAGPAKAALMTTAHIRKQHTVYKVGPPVGYRGGVRQRVPRWIVGLIATLLVVAITAMLHSRRVQQERDIVEKGSEYEQAHFINATSAVDGDTRSVSGTQSSSVTESASSSARSLASDAFMGRSGFNHQVVPRLSGGPFQVVPTQPSAIAGLVADSAGVSESEADEDPLDAIISNRHAS</sequence>
<reference evidence="3 4" key="1">
    <citation type="submission" date="2020-04" db="EMBL/GenBank/DDBJ databases">
        <title>Perkinsus chesapeaki whole genome sequence.</title>
        <authorList>
            <person name="Bogema D.R."/>
        </authorList>
    </citation>
    <scope>NUCLEOTIDE SEQUENCE [LARGE SCALE GENOMIC DNA]</scope>
    <source>
        <strain evidence="3">ATCC PRA-425</strain>
    </source>
</reference>
<evidence type="ECO:0000256" key="1">
    <source>
        <dbReference type="SAM" id="MobiDB-lite"/>
    </source>
</evidence>
<proteinExistence type="predicted"/>
<feature type="region of interest" description="Disordered" evidence="1">
    <location>
        <begin position="169"/>
        <end position="201"/>
    </location>
</feature>
<name>A0A7J6LI18_PERCH</name>
<accession>A0A7J6LI18</accession>
<feature type="transmembrane region" description="Helical" evidence="2">
    <location>
        <begin position="239"/>
        <end position="256"/>
    </location>
</feature>
<keyword evidence="4" id="KW-1185">Reference proteome</keyword>
<feature type="region of interest" description="Disordered" evidence="1">
    <location>
        <begin position="287"/>
        <end position="307"/>
    </location>
</feature>
<feature type="compositionally biased region" description="Polar residues" evidence="1">
    <location>
        <begin position="170"/>
        <end position="179"/>
    </location>
</feature>
<dbReference type="EMBL" id="JAAPAO010000478">
    <property type="protein sequence ID" value="KAF4658803.1"/>
    <property type="molecule type" value="Genomic_DNA"/>
</dbReference>
<comment type="caution">
    <text evidence="3">The sequence shown here is derived from an EMBL/GenBank/DDBJ whole genome shotgun (WGS) entry which is preliminary data.</text>
</comment>
<evidence type="ECO:0000313" key="3">
    <source>
        <dbReference type="EMBL" id="KAF4658803.1"/>
    </source>
</evidence>
<keyword evidence="2" id="KW-0812">Transmembrane</keyword>
<dbReference type="Proteomes" id="UP000591131">
    <property type="component" value="Unassembled WGS sequence"/>
</dbReference>
<feature type="compositionally biased region" description="Low complexity" evidence="1">
    <location>
        <begin position="291"/>
        <end position="307"/>
    </location>
</feature>
<evidence type="ECO:0000313" key="4">
    <source>
        <dbReference type="Proteomes" id="UP000591131"/>
    </source>
</evidence>